<feature type="region of interest" description="Disordered" evidence="1">
    <location>
        <begin position="359"/>
        <end position="419"/>
    </location>
</feature>
<feature type="region of interest" description="Disordered" evidence="1">
    <location>
        <begin position="131"/>
        <end position="160"/>
    </location>
</feature>
<accession>W9YZN6</accession>
<keyword evidence="4" id="KW-1185">Reference proteome</keyword>
<feature type="signal peptide" evidence="2">
    <location>
        <begin position="1"/>
        <end position="22"/>
    </location>
</feature>
<feature type="compositionally biased region" description="Polar residues" evidence="1">
    <location>
        <begin position="277"/>
        <end position="289"/>
    </location>
</feature>
<evidence type="ECO:0000313" key="3">
    <source>
        <dbReference type="EMBL" id="EXJ95160.1"/>
    </source>
</evidence>
<dbReference type="HOGENOM" id="CLU_027505_0_0_1"/>
<dbReference type="Proteomes" id="UP000019484">
    <property type="component" value="Unassembled WGS sequence"/>
</dbReference>
<proteinExistence type="predicted"/>
<dbReference type="EMBL" id="AMWN01000001">
    <property type="protein sequence ID" value="EXJ95160.1"/>
    <property type="molecule type" value="Genomic_DNA"/>
</dbReference>
<dbReference type="GeneID" id="19155188"/>
<feature type="compositionally biased region" description="Acidic residues" evidence="1">
    <location>
        <begin position="475"/>
        <end position="489"/>
    </location>
</feature>
<dbReference type="RefSeq" id="XP_007719389.1">
    <property type="nucleotide sequence ID" value="XM_007721199.1"/>
</dbReference>
<feature type="region of interest" description="Disordered" evidence="1">
    <location>
        <begin position="196"/>
        <end position="236"/>
    </location>
</feature>
<dbReference type="STRING" id="1182541.W9YZN6"/>
<feature type="chain" id="PRO_5004935131" description="Hydrophobin" evidence="2">
    <location>
        <begin position="23"/>
        <end position="657"/>
    </location>
</feature>
<dbReference type="AlphaFoldDB" id="W9YZN6"/>
<keyword evidence="2" id="KW-0732">Signal</keyword>
<gene>
    <name evidence="3" type="ORF">A1O1_00279</name>
</gene>
<protein>
    <recommendedName>
        <fullName evidence="5">Hydrophobin</fullName>
    </recommendedName>
</protein>
<feature type="compositionally biased region" description="Polar residues" evidence="1">
    <location>
        <begin position="297"/>
        <end position="306"/>
    </location>
</feature>
<feature type="region of interest" description="Disordered" evidence="1">
    <location>
        <begin position="455"/>
        <end position="500"/>
    </location>
</feature>
<evidence type="ECO:0008006" key="5">
    <source>
        <dbReference type="Google" id="ProtNLM"/>
    </source>
</evidence>
<comment type="caution">
    <text evidence="3">The sequence shown here is derived from an EMBL/GenBank/DDBJ whole genome shotgun (WGS) entry which is preliminary data.</text>
</comment>
<reference evidence="3 4" key="1">
    <citation type="submission" date="2013-03" db="EMBL/GenBank/DDBJ databases">
        <title>The Genome Sequence of Capronia coronata CBS 617.96.</title>
        <authorList>
            <consortium name="The Broad Institute Genomics Platform"/>
            <person name="Cuomo C."/>
            <person name="de Hoog S."/>
            <person name="Gorbushina A."/>
            <person name="Walker B."/>
            <person name="Young S.K."/>
            <person name="Zeng Q."/>
            <person name="Gargeya S."/>
            <person name="Fitzgerald M."/>
            <person name="Haas B."/>
            <person name="Abouelleil A."/>
            <person name="Allen A.W."/>
            <person name="Alvarado L."/>
            <person name="Arachchi H.M."/>
            <person name="Berlin A.M."/>
            <person name="Chapman S.B."/>
            <person name="Gainer-Dewar J."/>
            <person name="Goldberg J."/>
            <person name="Griggs A."/>
            <person name="Gujja S."/>
            <person name="Hansen M."/>
            <person name="Howarth C."/>
            <person name="Imamovic A."/>
            <person name="Ireland A."/>
            <person name="Larimer J."/>
            <person name="McCowan C."/>
            <person name="Murphy C."/>
            <person name="Pearson M."/>
            <person name="Poon T.W."/>
            <person name="Priest M."/>
            <person name="Roberts A."/>
            <person name="Saif S."/>
            <person name="Shea T."/>
            <person name="Sisk P."/>
            <person name="Sykes S."/>
            <person name="Wortman J."/>
            <person name="Nusbaum C."/>
            <person name="Birren B."/>
        </authorList>
    </citation>
    <scope>NUCLEOTIDE SEQUENCE [LARGE SCALE GENOMIC DNA]</scope>
    <source>
        <strain evidence="3 4">CBS 617.96</strain>
    </source>
</reference>
<name>W9YZN6_9EURO</name>
<evidence type="ECO:0000256" key="1">
    <source>
        <dbReference type="SAM" id="MobiDB-lite"/>
    </source>
</evidence>
<evidence type="ECO:0000256" key="2">
    <source>
        <dbReference type="SAM" id="SignalP"/>
    </source>
</evidence>
<organism evidence="3 4">
    <name type="scientific">Capronia coronata CBS 617.96</name>
    <dbReference type="NCBI Taxonomy" id="1182541"/>
    <lineage>
        <taxon>Eukaryota</taxon>
        <taxon>Fungi</taxon>
        <taxon>Dikarya</taxon>
        <taxon>Ascomycota</taxon>
        <taxon>Pezizomycotina</taxon>
        <taxon>Eurotiomycetes</taxon>
        <taxon>Chaetothyriomycetidae</taxon>
        <taxon>Chaetothyriales</taxon>
        <taxon>Herpotrichiellaceae</taxon>
        <taxon>Capronia</taxon>
    </lineage>
</organism>
<evidence type="ECO:0000313" key="4">
    <source>
        <dbReference type="Proteomes" id="UP000019484"/>
    </source>
</evidence>
<sequence>MGPASLLKVTTAALIFSTSVLAERHPASNGNATQQVVVVANIVGGGPLDLDQIQKYRSLLGDYPQNPKPVPSASASGCNGAASATGHVLDQMYKWADVLNGLLPATPEALCSERCLSCAPGCDPICCTVSETSSSSSPCMAEGKTPKQGSETSPGNAPFGPPPPLPLLGCPCHCEASCPANIQAICCVTPGSGAGKPAPDDGGGDGGNSTSPAKVQPPEQIDPNPADDQGSEPDSPQPLPLLGCPCHCEASCPANIQAICCVTPGSGAAKPAPDDGSSGSTPPASQADAQVQAEPPKQTSLTPANHGTSSGATSGAGTGHDLFGLPQPLLGCPCHCEASCPPNIQAICCVTPGSGVAKPGPDPEDGNNDNNNKNSGWRDDTTPPPSQNQNNQKPLFDNNAKPHPNPKPRSNVGGRPNIPSAGQSPLLDCPCYCEASCPANIQAVCCYTPGSGAAAAAGASSESDENEAKSKTGIDEDEGRADADADAEVDQNPPQSATLPTQYDDAVTLVTQTSTGHPVSVLAGINLTIFDSFVTMDLVNGLQRGEEIIFNTDSRTFEIVLNIVAVLASGDGGSVAGGGSDDQLDSAGILTLGQTEQRCLKQSFRVIDGSGLWERDQVMLGLGAAARMGVLGVKKEGLNRVALGVPILTGTKRVVVH</sequence>
<dbReference type="OrthoDB" id="4135936at2759"/>
<feature type="region of interest" description="Disordered" evidence="1">
    <location>
        <begin position="271"/>
        <end position="319"/>
    </location>
</feature>